<keyword evidence="3" id="KW-1185">Reference proteome</keyword>
<sequence length="85" mass="9130">MPSRASISRDDSPGLGSSAAVFASGGQARLGPFMTDNDSHEPLAGMWLQDEPGSWRRSERVNADWAAESCVSRGTRCPFSNAESR</sequence>
<evidence type="ECO:0000313" key="2">
    <source>
        <dbReference type="EMBL" id="QUC22475.1"/>
    </source>
</evidence>
<dbReference type="RefSeq" id="XP_043000148.1">
    <property type="nucleotide sequence ID" value="XM_043144213.1"/>
</dbReference>
<feature type="region of interest" description="Disordered" evidence="1">
    <location>
        <begin position="31"/>
        <end position="53"/>
    </location>
</feature>
<evidence type="ECO:0000313" key="3">
    <source>
        <dbReference type="Proteomes" id="UP000027002"/>
    </source>
</evidence>
<proteinExistence type="predicted"/>
<dbReference type="AlphaFoldDB" id="A0A8E5HVM4"/>
<evidence type="ECO:0000256" key="1">
    <source>
        <dbReference type="SAM" id="MobiDB-lite"/>
    </source>
</evidence>
<gene>
    <name evidence="2" type="ORF">UV8b_06716</name>
</gene>
<reference evidence="2" key="1">
    <citation type="submission" date="2020-03" db="EMBL/GenBank/DDBJ databases">
        <title>A mixture of massive structural variations and highly conserved coding sequences in Ustilaginoidea virens genome.</title>
        <authorList>
            <person name="Zhang K."/>
            <person name="Zhao Z."/>
            <person name="Zhang Z."/>
            <person name="Li Y."/>
            <person name="Hsiang T."/>
            <person name="Sun W."/>
        </authorList>
    </citation>
    <scope>NUCLEOTIDE SEQUENCE</scope>
    <source>
        <strain evidence="2">UV-8b</strain>
    </source>
</reference>
<protein>
    <submittedName>
        <fullName evidence="2">Uncharacterized protein</fullName>
    </submittedName>
</protein>
<dbReference type="EMBL" id="CP072757">
    <property type="protein sequence ID" value="QUC22475.1"/>
    <property type="molecule type" value="Genomic_DNA"/>
</dbReference>
<organism evidence="2 3">
    <name type="scientific">Ustilaginoidea virens</name>
    <name type="common">Rice false smut fungus</name>
    <name type="synonym">Villosiclava virens</name>
    <dbReference type="NCBI Taxonomy" id="1159556"/>
    <lineage>
        <taxon>Eukaryota</taxon>
        <taxon>Fungi</taxon>
        <taxon>Dikarya</taxon>
        <taxon>Ascomycota</taxon>
        <taxon>Pezizomycotina</taxon>
        <taxon>Sordariomycetes</taxon>
        <taxon>Hypocreomycetidae</taxon>
        <taxon>Hypocreales</taxon>
        <taxon>Clavicipitaceae</taxon>
        <taxon>Ustilaginoidea</taxon>
    </lineage>
</organism>
<dbReference type="GeneID" id="66067493"/>
<name>A0A8E5HVM4_USTVR</name>
<feature type="region of interest" description="Disordered" evidence="1">
    <location>
        <begin position="1"/>
        <end position="20"/>
    </location>
</feature>
<dbReference type="KEGG" id="uvi:66067493"/>
<accession>A0A8E5HVM4</accession>
<dbReference type="Proteomes" id="UP000027002">
    <property type="component" value="Chromosome 5"/>
</dbReference>